<dbReference type="OrthoDB" id="2783256at2759"/>
<name>A0A401H335_9APHY</name>
<proteinExistence type="predicted"/>
<feature type="domain" description="DUF6699" evidence="2">
    <location>
        <begin position="138"/>
        <end position="259"/>
    </location>
</feature>
<feature type="compositionally biased region" description="Low complexity" evidence="1">
    <location>
        <begin position="25"/>
        <end position="37"/>
    </location>
</feature>
<dbReference type="Proteomes" id="UP000287166">
    <property type="component" value="Unassembled WGS sequence"/>
</dbReference>
<gene>
    <name evidence="3" type="ORF">SCP_1402310</name>
</gene>
<organism evidence="3 4">
    <name type="scientific">Sparassis crispa</name>
    <dbReference type="NCBI Taxonomy" id="139825"/>
    <lineage>
        <taxon>Eukaryota</taxon>
        <taxon>Fungi</taxon>
        <taxon>Dikarya</taxon>
        <taxon>Basidiomycota</taxon>
        <taxon>Agaricomycotina</taxon>
        <taxon>Agaricomycetes</taxon>
        <taxon>Polyporales</taxon>
        <taxon>Sparassidaceae</taxon>
        <taxon>Sparassis</taxon>
    </lineage>
</organism>
<dbReference type="GeneID" id="38785741"/>
<evidence type="ECO:0000313" key="3">
    <source>
        <dbReference type="EMBL" id="GBE88824.1"/>
    </source>
</evidence>
<dbReference type="RefSeq" id="XP_027619737.1">
    <property type="nucleotide sequence ID" value="XM_027763936.1"/>
</dbReference>
<feature type="compositionally biased region" description="Polar residues" evidence="1">
    <location>
        <begin position="68"/>
        <end position="77"/>
    </location>
</feature>
<feature type="region of interest" description="Disordered" evidence="1">
    <location>
        <begin position="19"/>
        <end position="79"/>
    </location>
</feature>
<evidence type="ECO:0000313" key="4">
    <source>
        <dbReference type="Proteomes" id="UP000287166"/>
    </source>
</evidence>
<dbReference type="Pfam" id="PF20415">
    <property type="entry name" value="DUF6699"/>
    <property type="match status" value="1"/>
</dbReference>
<dbReference type="EMBL" id="BFAD01000014">
    <property type="protein sequence ID" value="GBE88824.1"/>
    <property type="molecule type" value="Genomic_DNA"/>
</dbReference>
<dbReference type="InterPro" id="IPR046522">
    <property type="entry name" value="DUF6699"/>
</dbReference>
<reference evidence="3 4" key="1">
    <citation type="journal article" date="2018" name="Sci. Rep.">
        <title>Genome sequence of the cauliflower mushroom Sparassis crispa (Hanabiratake) and its association with beneficial usage.</title>
        <authorList>
            <person name="Kiyama R."/>
            <person name="Furutani Y."/>
            <person name="Kawaguchi K."/>
            <person name="Nakanishi T."/>
        </authorList>
    </citation>
    <scope>NUCLEOTIDE SEQUENCE [LARGE SCALE GENOMIC DNA]</scope>
</reference>
<dbReference type="InParanoid" id="A0A401H335"/>
<comment type="caution">
    <text evidence="3">The sequence shown here is derived from an EMBL/GenBank/DDBJ whole genome shotgun (WGS) entry which is preliminary data.</text>
</comment>
<evidence type="ECO:0000259" key="2">
    <source>
        <dbReference type="Pfam" id="PF20415"/>
    </source>
</evidence>
<dbReference type="AlphaFoldDB" id="A0A401H335"/>
<keyword evidence="4" id="KW-1185">Reference proteome</keyword>
<protein>
    <recommendedName>
        <fullName evidence="2">DUF6699 domain-containing protein</fullName>
    </recommendedName>
</protein>
<evidence type="ECO:0000256" key="1">
    <source>
        <dbReference type="SAM" id="MobiDB-lite"/>
    </source>
</evidence>
<accession>A0A401H335</accession>
<sequence>MTKTWKVFGLHVHFATLSDSSTSKPASPYPDDQSSSSDELKPLTTESVVSHSHCTEDAQKQCRAPADPTTTETLSPAPSQPLPLGTFVVPLPTVCGSGVSSAVLPSSSIPEGEQFSAPPDMSAVSPIVVPVLSDPTFRWDISEHPHRVFEKAAFVYEAATEPAASSIIVRIKVESLIWDITVDGSPFVTVEEVLAAVYRCIRAFVTPAEYDKLADNELLFDQTNASCTERHAVDGGRGGVRRIDLLDTRIFDGFAPAADGAWLVKTRGAL</sequence>